<name>A0A6F9EGN7_9BACL</name>
<proteinExistence type="predicted"/>
<dbReference type="AlphaFoldDB" id="A0A6F9EGN7"/>
<organism evidence="2 3">
    <name type="scientific">Kyrpidia spormannii</name>
    <dbReference type="NCBI Taxonomy" id="2055160"/>
    <lineage>
        <taxon>Bacteria</taxon>
        <taxon>Bacillati</taxon>
        <taxon>Bacillota</taxon>
        <taxon>Bacilli</taxon>
        <taxon>Bacillales</taxon>
        <taxon>Alicyclobacillaceae</taxon>
        <taxon>Kyrpidia</taxon>
    </lineage>
</organism>
<sequence length="326" mass="36767">MMSDLRSGEIIFVKSVKDGIPNRDPLNESDARRLFSEEDGRISLSDVSIKRDVRDYVLARYPDGGDGKDKFVFVREEKTEDGKLLGRGSLAKKIQERSGRKGNMDEILKESAFDVRVFGAVYSVGGSSFHLTGPVQFGWAHSLHPVETRYVQGTVVMPSKDINEKASNRSGESEESAGKQQGTIWTTYTLPFAVFVMPGIINASIARETGMSEDDVDLLLEALWKGTQYRQARGRGIQQPLFLAHVEYADPFFRIGYLEEHVRLLPEREVWLSGERPSSVAEVSLDVQDLGRVLRDYRDRVARVRWWIDPSLDIKGELPGEKQAAW</sequence>
<dbReference type="Pfam" id="PF05107">
    <property type="entry name" value="Cas_Cas7"/>
    <property type="match status" value="1"/>
</dbReference>
<evidence type="ECO:0000256" key="1">
    <source>
        <dbReference type="SAM" id="MobiDB-lite"/>
    </source>
</evidence>
<evidence type="ECO:0000313" key="3">
    <source>
        <dbReference type="Proteomes" id="UP000502196"/>
    </source>
</evidence>
<feature type="region of interest" description="Disordered" evidence="1">
    <location>
        <begin position="161"/>
        <end position="180"/>
    </location>
</feature>
<protein>
    <recommendedName>
        <fullName evidence="4">CRISPR-associated protein</fullName>
    </recommendedName>
</protein>
<dbReference type="GO" id="GO:0043571">
    <property type="term" value="P:maintenance of CRISPR repeat elements"/>
    <property type="evidence" value="ECO:0007669"/>
    <property type="project" value="InterPro"/>
</dbReference>
<dbReference type="NCBIfam" id="TIGR01595">
    <property type="entry name" value="cas_CT1132"/>
    <property type="match status" value="1"/>
</dbReference>
<dbReference type="InterPro" id="IPR006482">
    <property type="entry name" value="Cas7_Csh2/Csh2"/>
</dbReference>
<dbReference type="EMBL" id="LR792683">
    <property type="protein sequence ID" value="CAB3395585.1"/>
    <property type="molecule type" value="Genomic_DNA"/>
</dbReference>
<reference evidence="2 3" key="1">
    <citation type="submission" date="2020-04" db="EMBL/GenBank/DDBJ databases">
        <authorList>
            <person name="Hogendoorn C."/>
        </authorList>
    </citation>
    <scope>NUCLEOTIDE SEQUENCE [LARGE SCALE GENOMIC DNA]</scope>
    <source>
        <strain evidence="2">COOX1</strain>
    </source>
</reference>
<dbReference type="Proteomes" id="UP000502196">
    <property type="component" value="Chromosome"/>
</dbReference>
<accession>A0A6F9EGN7</accession>
<evidence type="ECO:0000313" key="2">
    <source>
        <dbReference type="EMBL" id="CAB3395585.1"/>
    </source>
</evidence>
<gene>
    <name evidence="2" type="ORF">COOX1_2985</name>
</gene>
<evidence type="ECO:0008006" key="4">
    <source>
        <dbReference type="Google" id="ProtNLM"/>
    </source>
</evidence>